<dbReference type="STRING" id="1262585.BJI46_08305"/>
<reference evidence="1 2" key="1">
    <citation type="submission" date="2016-09" db="EMBL/GenBank/DDBJ databases">
        <authorList>
            <person name="Capua I."/>
            <person name="De Benedictis P."/>
            <person name="Joannis T."/>
            <person name="Lombin L.H."/>
            <person name="Cattoli G."/>
        </authorList>
    </citation>
    <scope>NUCLEOTIDE SEQUENCE [LARGE SCALE GENOMIC DNA]</scope>
    <source>
        <strain evidence="1 2">ANC 4671</strain>
    </source>
</reference>
<dbReference type="RefSeq" id="WP_070068811.1">
    <property type="nucleotide sequence ID" value="NZ_MKKK01000004.1"/>
</dbReference>
<proteinExistence type="predicted"/>
<organism evidence="1 2">
    <name type="scientific">Acinetobacter qingfengensis</name>
    <dbReference type="NCBI Taxonomy" id="1262585"/>
    <lineage>
        <taxon>Bacteria</taxon>
        <taxon>Pseudomonadati</taxon>
        <taxon>Pseudomonadota</taxon>
        <taxon>Gammaproteobacteria</taxon>
        <taxon>Moraxellales</taxon>
        <taxon>Moraxellaceae</taxon>
        <taxon>Acinetobacter</taxon>
    </lineage>
</organism>
<name>A0A1E7REM5_9GAMM</name>
<accession>A0A1E7REM5</accession>
<sequence>MEGKSFFKIKSIKLQNPDTCELYMENVDDASVKGWIINSNGSLIHRFHEHLNTLCSAENPFQRLLELKQFYRVEVLH</sequence>
<comment type="caution">
    <text evidence="1">The sequence shown here is derived from an EMBL/GenBank/DDBJ whole genome shotgun (WGS) entry which is preliminary data.</text>
</comment>
<protein>
    <submittedName>
        <fullName evidence="1">Uncharacterized protein</fullName>
    </submittedName>
</protein>
<evidence type="ECO:0000313" key="1">
    <source>
        <dbReference type="EMBL" id="OEY97746.1"/>
    </source>
</evidence>
<gene>
    <name evidence="1" type="ORF">BJI46_08305</name>
</gene>
<keyword evidence="2" id="KW-1185">Reference proteome</keyword>
<evidence type="ECO:0000313" key="2">
    <source>
        <dbReference type="Proteomes" id="UP000185895"/>
    </source>
</evidence>
<dbReference type="AlphaFoldDB" id="A0A1E7REM5"/>
<dbReference type="EMBL" id="MKKK01000004">
    <property type="protein sequence ID" value="OEY97746.1"/>
    <property type="molecule type" value="Genomic_DNA"/>
</dbReference>
<dbReference type="Proteomes" id="UP000185895">
    <property type="component" value="Unassembled WGS sequence"/>
</dbReference>
<dbReference type="OrthoDB" id="6693539at2"/>